<feature type="region of interest" description="Disordered" evidence="1">
    <location>
        <begin position="59"/>
        <end position="154"/>
    </location>
</feature>
<dbReference type="AlphaFoldDB" id="A0AAD8ITL2"/>
<dbReference type="PANTHER" id="PTHR46775">
    <property type="entry name" value="FLOCCULATION PROTEIN (DUF1296)"/>
    <property type="match status" value="1"/>
</dbReference>
<gene>
    <name evidence="3" type="ORF">POM88_010502</name>
</gene>
<evidence type="ECO:0000259" key="2">
    <source>
        <dbReference type="Pfam" id="PF06972"/>
    </source>
</evidence>
<reference evidence="3" key="1">
    <citation type="submission" date="2023-02" db="EMBL/GenBank/DDBJ databases">
        <title>Genome of toxic invasive species Heracleum sosnowskyi carries increased number of genes despite the absence of recent whole-genome duplications.</title>
        <authorList>
            <person name="Schelkunov M."/>
            <person name="Shtratnikova V."/>
            <person name="Makarenko M."/>
            <person name="Klepikova A."/>
            <person name="Omelchenko D."/>
            <person name="Novikova G."/>
            <person name="Obukhova E."/>
            <person name="Bogdanov V."/>
            <person name="Penin A."/>
            <person name="Logacheva M."/>
        </authorList>
    </citation>
    <scope>NUCLEOTIDE SEQUENCE</scope>
    <source>
        <strain evidence="3">Hsosn_3</strain>
        <tissue evidence="3">Leaf</tissue>
    </source>
</reference>
<accession>A0AAD8ITL2</accession>
<evidence type="ECO:0000313" key="3">
    <source>
        <dbReference type="EMBL" id="KAK1391446.1"/>
    </source>
</evidence>
<feature type="region of interest" description="Disordered" evidence="1">
    <location>
        <begin position="176"/>
        <end position="202"/>
    </location>
</feature>
<dbReference type="InterPro" id="IPR009719">
    <property type="entry name" value="GIP1_N"/>
</dbReference>
<proteinExistence type="predicted"/>
<evidence type="ECO:0000313" key="4">
    <source>
        <dbReference type="Proteomes" id="UP001237642"/>
    </source>
</evidence>
<name>A0AAD8ITL2_9APIA</name>
<dbReference type="GO" id="GO:0051082">
    <property type="term" value="F:unfolded protein binding"/>
    <property type="evidence" value="ECO:0007669"/>
    <property type="project" value="TreeGrafter"/>
</dbReference>
<protein>
    <submittedName>
        <fullName evidence="3">GBF-interacting protein 1</fullName>
    </submittedName>
</protein>
<reference evidence="3" key="2">
    <citation type="submission" date="2023-05" db="EMBL/GenBank/DDBJ databases">
        <authorList>
            <person name="Schelkunov M.I."/>
        </authorList>
    </citation>
    <scope>NUCLEOTIDE SEQUENCE</scope>
    <source>
        <strain evidence="3">Hsosn_3</strain>
        <tissue evidence="3">Leaf</tissue>
    </source>
</reference>
<feature type="compositionally biased region" description="Polar residues" evidence="1">
    <location>
        <begin position="233"/>
        <end position="243"/>
    </location>
</feature>
<dbReference type="SUPFAM" id="SSF46934">
    <property type="entry name" value="UBA-like"/>
    <property type="match status" value="1"/>
</dbReference>
<feature type="region of interest" description="Disordered" evidence="1">
    <location>
        <begin position="233"/>
        <end position="284"/>
    </location>
</feature>
<keyword evidence="4" id="KW-1185">Reference proteome</keyword>
<feature type="compositionally biased region" description="Polar residues" evidence="1">
    <location>
        <begin position="628"/>
        <end position="642"/>
    </location>
</feature>
<dbReference type="InterPro" id="IPR044277">
    <property type="entry name" value="GIP1"/>
</dbReference>
<dbReference type="PANTHER" id="PTHR46775:SF1">
    <property type="entry name" value="FLOCCULATION PROTEIN (DUF1296)"/>
    <property type="match status" value="1"/>
</dbReference>
<organism evidence="3 4">
    <name type="scientific">Heracleum sosnowskyi</name>
    <dbReference type="NCBI Taxonomy" id="360622"/>
    <lineage>
        <taxon>Eukaryota</taxon>
        <taxon>Viridiplantae</taxon>
        <taxon>Streptophyta</taxon>
        <taxon>Embryophyta</taxon>
        <taxon>Tracheophyta</taxon>
        <taxon>Spermatophyta</taxon>
        <taxon>Magnoliopsida</taxon>
        <taxon>eudicotyledons</taxon>
        <taxon>Gunneridae</taxon>
        <taxon>Pentapetalae</taxon>
        <taxon>asterids</taxon>
        <taxon>campanulids</taxon>
        <taxon>Apiales</taxon>
        <taxon>Apiaceae</taxon>
        <taxon>Apioideae</taxon>
        <taxon>apioid superclade</taxon>
        <taxon>Tordylieae</taxon>
        <taxon>Tordyliinae</taxon>
        <taxon>Heracleum</taxon>
    </lineage>
</organism>
<sequence length="781" mass="84513">MSNGGGSRVAIPDKFNKVIQNIKEISGNHDDEDVYFMLKECNMDPNETVQKLIQQDSFHEVRRRKRDRRKENVKESAGSRWKPGMQDQGNRGERGNYSSRYISHDAGSGAQKFVSVKENGTSQVSTDRVAISPMSTSQDVKNKEASHQSSNFKVNTHAGITSESKSVGHAGHPVAAASDVTKVDSALPSESTADENDASTKLPSKVGSSFFMHETFPNLFPLVHKDQLSESSKVVASTESHPTGSIPLSDYGVRSPEVISPPTGVAPNKEWKPKPTNSNLPEGPDTTLMLEVPAIPVEARNQDSKQATFELEKKLEETCISDSRQVIIPKHIHVPEVEKFGFIFGSFDANFGLSSSYPGCPENEESPPIPETPEGMKENVDETRHNELMSVEEEEYPPASENVSDDISSRVVPEYSESKQETDLPPGYQQYSAVHAYPNYGFGIMPSMVGSQVLPTESTKSQTHDVNRLPGFVVQQPFDVASYYAQVYRPGVDIEGRPLPLYEPAISAKENGNVTMLPPETSQSSQEGGDTLILPTSASTPPVTQVAGVVPSSVAVTQQTLPVFGQPAGMHFPHYPNYIPYGGHYYLPFYLPPPALHQFLSNGAFPPPQPQAGSVYPAPMSTNKYTLPQYKPGSTTGNTNSVAAPGSYGPYGSAPSETTTGHSLSSEDLLTAQLKENNLFIAGQQSEGTGVWLAPPGRDISGLQTSSFYNLSQAQMASPATQVSHGNFAGNFYSAQPVTGAAVHPLLQQSQAMAAPIDINGPAPSVYQPSQPAPINWPKNY</sequence>
<comment type="caution">
    <text evidence="3">The sequence shown here is derived from an EMBL/GenBank/DDBJ whole genome shotgun (WGS) entry which is preliminary data.</text>
</comment>
<feature type="region of interest" description="Disordered" evidence="1">
    <location>
        <begin position="628"/>
        <end position="663"/>
    </location>
</feature>
<dbReference type="EMBL" id="JAUIZM010000003">
    <property type="protein sequence ID" value="KAK1391446.1"/>
    <property type="molecule type" value="Genomic_DNA"/>
</dbReference>
<dbReference type="Pfam" id="PF06972">
    <property type="entry name" value="GIP1_N"/>
    <property type="match status" value="1"/>
</dbReference>
<dbReference type="Proteomes" id="UP001237642">
    <property type="component" value="Unassembled WGS sequence"/>
</dbReference>
<dbReference type="InterPro" id="IPR009060">
    <property type="entry name" value="UBA-like_sf"/>
</dbReference>
<feature type="domain" description="GBF-interacting protein 1 N-terminal" evidence="2">
    <location>
        <begin position="11"/>
        <end position="71"/>
    </location>
</feature>
<evidence type="ECO:0000256" key="1">
    <source>
        <dbReference type="SAM" id="MobiDB-lite"/>
    </source>
</evidence>